<dbReference type="EMBL" id="CABFPH010000065">
    <property type="protein sequence ID" value="VUD73286.1"/>
    <property type="molecule type" value="Genomic_DNA"/>
</dbReference>
<organism evidence="4 5">
    <name type="scientific">Methylobacterium symbioticum</name>
    <dbReference type="NCBI Taxonomy" id="2584084"/>
    <lineage>
        <taxon>Bacteria</taxon>
        <taxon>Pseudomonadati</taxon>
        <taxon>Pseudomonadota</taxon>
        <taxon>Alphaproteobacteria</taxon>
        <taxon>Hyphomicrobiales</taxon>
        <taxon>Methylobacteriaceae</taxon>
        <taxon>Methylobacterium</taxon>
    </lineage>
</organism>
<dbReference type="Proteomes" id="UP000410984">
    <property type="component" value="Unassembled WGS sequence"/>
</dbReference>
<dbReference type="AlphaFoldDB" id="A0A509EFX6"/>
<evidence type="ECO:0000256" key="1">
    <source>
        <dbReference type="ARBA" id="ARBA00023015"/>
    </source>
</evidence>
<dbReference type="OrthoDB" id="9793422at2"/>
<dbReference type="Gene3D" id="1.10.10.60">
    <property type="entry name" value="Homeodomain-like"/>
    <property type="match status" value="1"/>
</dbReference>
<protein>
    <submittedName>
        <fullName evidence="4">HTH-type transcriptional regulator CdhR</fullName>
    </submittedName>
</protein>
<dbReference type="InterPro" id="IPR009057">
    <property type="entry name" value="Homeodomain-like_sf"/>
</dbReference>
<dbReference type="Pfam" id="PF12833">
    <property type="entry name" value="HTH_18"/>
    <property type="match status" value="1"/>
</dbReference>
<dbReference type="SMART" id="SM00342">
    <property type="entry name" value="HTH_ARAC"/>
    <property type="match status" value="1"/>
</dbReference>
<evidence type="ECO:0000256" key="2">
    <source>
        <dbReference type="ARBA" id="ARBA00023163"/>
    </source>
</evidence>
<dbReference type="InterPro" id="IPR052158">
    <property type="entry name" value="INH-QAR"/>
</dbReference>
<evidence type="ECO:0000259" key="3">
    <source>
        <dbReference type="PROSITE" id="PS01124"/>
    </source>
</evidence>
<dbReference type="Gene3D" id="3.40.50.880">
    <property type="match status" value="1"/>
</dbReference>
<feature type="domain" description="HTH araC/xylS-type" evidence="3">
    <location>
        <begin position="231"/>
        <end position="329"/>
    </location>
</feature>
<dbReference type="SUPFAM" id="SSF52317">
    <property type="entry name" value="Class I glutamine amidotransferase-like"/>
    <property type="match status" value="1"/>
</dbReference>
<dbReference type="CDD" id="cd03137">
    <property type="entry name" value="GATase1_AraC_1"/>
    <property type="match status" value="1"/>
</dbReference>
<keyword evidence="5" id="KW-1185">Reference proteome</keyword>
<dbReference type="InterPro" id="IPR029062">
    <property type="entry name" value="Class_I_gatase-like"/>
</dbReference>
<dbReference type="InterPro" id="IPR018060">
    <property type="entry name" value="HTH_AraC"/>
</dbReference>
<dbReference type="GO" id="GO:0043565">
    <property type="term" value="F:sequence-specific DNA binding"/>
    <property type="evidence" value="ECO:0007669"/>
    <property type="project" value="InterPro"/>
</dbReference>
<proteinExistence type="predicted"/>
<sequence length="348" mass="37502">MSSTVHTPRRVLILAAAPAQLLDIAGPAEILAQASRLGPATGSDARLYDLACHIVPEPGTPATSAGLPLSSTVTAETLLGWSALDTLIVAGGEGARRRGDEAAIRDLTRHLASRARRVVGVCTGAFILAASGCLNGRRVTTHWRWCDELARRHPGLAVDPEPIYVQDGRVWTSAGITAGMDLALALVEADHGHALALAVARELVMFLRRPGSQKQFSPHLTDRTGLSARLADLPSWMSENLHRPLRVETLAARVGLSPRQFARAFRAEAGTTPARMLERLRVDAARRMLESDGAALAAVATLCGFQADETMRRAFLRQVGVPPGDYRDRFRAERRLSQQTLPERSATA</sequence>
<dbReference type="SUPFAM" id="SSF46689">
    <property type="entry name" value="Homeodomain-like"/>
    <property type="match status" value="2"/>
</dbReference>
<dbReference type="GO" id="GO:0003700">
    <property type="term" value="F:DNA-binding transcription factor activity"/>
    <property type="evidence" value="ECO:0007669"/>
    <property type="project" value="InterPro"/>
</dbReference>
<dbReference type="PROSITE" id="PS01124">
    <property type="entry name" value="HTH_ARAC_FAMILY_2"/>
    <property type="match status" value="1"/>
</dbReference>
<reference evidence="4 5" key="1">
    <citation type="submission" date="2019-06" db="EMBL/GenBank/DDBJ databases">
        <authorList>
            <person name="Rodrigo-Torres L."/>
            <person name="Arahal R. D."/>
            <person name="Lucena T."/>
        </authorList>
    </citation>
    <scope>NUCLEOTIDE SEQUENCE [LARGE SCALE GENOMIC DNA]</scope>
    <source>
        <strain evidence="4 5">SB0023/3</strain>
    </source>
</reference>
<keyword evidence="1" id="KW-0805">Transcription regulation</keyword>
<dbReference type="InterPro" id="IPR002818">
    <property type="entry name" value="DJ-1/PfpI"/>
</dbReference>
<keyword evidence="2" id="KW-0804">Transcription</keyword>
<dbReference type="PANTHER" id="PTHR43130:SF3">
    <property type="entry name" value="HTH-TYPE TRANSCRIPTIONAL REGULATOR RV1931C"/>
    <property type="match status" value="1"/>
</dbReference>
<dbReference type="RefSeq" id="WP_142584547.1">
    <property type="nucleotide sequence ID" value="NZ_CABFPH010000065.1"/>
</dbReference>
<gene>
    <name evidence="4" type="primary">cdhR_3</name>
    <name evidence="4" type="ORF">MET9862_03901</name>
</gene>
<accession>A0A509EFX6</accession>
<dbReference type="PANTHER" id="PTHR43130">
    <property type="entry name" value="ARAC-FAMILY TRANSCRIPTIONAL REGULATOR"/>
    <property type="match status" value="1"/>
</dbReference>
<evidence type="ECO:0000313" key="4">
    <source>
        <dbReference type="EMBL" id="VUD73286.1"/>
    </source>
</evidence>
<evidence type="ECO:0000313" key="5">
    <source>
        <dbReference type="Proteomes" id="UP000410984"/>
    </source>
</evidence>
<name>A0A509EFX6_9HYPH</name>
<dbReference type="Pfam" id="PF01965">
    <property type="entry name" value="DJ-1_PfpI"/>
    <property type="match status" value="1"/>
</dbReference>